<evidence type="ECO:0000313" key="3">
    <source>
        <dbReference type="EMBL" id="KUN82460.1"/>
    </source>
</evidence>
<keyword evidence="1" id="KW-0812">Transmembrane</keyword>
<dbReference type="InterPro" id="IPR018649">
    <property type="entry name" value="SHOCT"/>
</dbReference>
<evidence type="ECO:0000313" key="4">
    <source>
        <dbReference type="Proteomes" id="UP000053024"/>
    </source>
</evidence>
<accession>A0A101SYF8</accession>
<gene>
    <name evidence="3" type="ORF">AQJ66_21795</name>
</gene>
<dbReference type="Pfam" id="PF09851">
    <property type="entry name" value="SHOCT"/>
    <property type="match status" value="1"/>
</dbReference>
<dbReference type="RefSeq" id="WP_061924882.1">
    <property type="nucleotide sequence ID" value="NZ_JBEYBH010000002.1"/>
</dbReference>
<name>A0A101SYF8_9ACTN</name>
<reference evidence="3 4" key="1">
    <citation type="submission" date="2015-10" db="EMBL/GenBank/DDBJ databases">
        <title>Draft genome sequence of Streptomyces bungoensis DSM 41781, type strain for the species Streptomyces bungoensis.</title>
        <authorList>
            <person name="Ruckert C."/>
            <person name="Winkler A."/>
            <person name="Kalinowski J."/>
            <person name="Kampfer P."/>
            <person name="Glaeser S."/>
        </authorList>
    </citation>
    <scope>NUCLEOTIDE SEQUENCE [LARGE SCALE GENOMIC DNA]</scope>
    <source>
        <strain evidence="3 4">DSM 41781</strain>
    </source>
</reference>
<comment type="caution">
    <text evidence="3">The sequence shown here is derived from an EMBL/GenBank/DDBJ whole genome shotgun (WGS) entry which is preliminary data.</text>
</comment>
<proteinExistence type="predicted"/>
<dbReference type="EMBL" id="LMWX01000037">
    <property type="protein sequence ID" value="KUN82460.1"/>
    <property type="molecule type" value="Genomic_DNA"/>
</dbReference>
<dbReference type="Proteomes" id="UP000053024">
    <property type="component" value="Unassembled WGS sequence"/>
</dbReference>
<keyword evidence="1" id="KW-0472">Membrane</keyword>
<evidence type="ECO:0000259" key="2">
    <source>
        <dbReference type="Pfam" id="PF09851"/>
    </source>
</evidence>
<protein>
    <recommendedName>
        <fullName evidence="2">SHOCT domain-containing protein</fullName>
    </recommendedName>
</protein>
<dbReference type="STRING" id="285568.AQJ66_21795"/>
<keyword evidence="1" id="KW-1133">Transmembrane helix</keyword>
<dbReference type="AlphaFoldDB" id="A0A101SYF8"/>
<feature type="transmembrane region" description="Helical" evidence="1">
    <location>
        <begin position="12"/>
        <end position="34"/>
    </location>
</feature>
<feature type="domain" description="SHOCT" evidence="2">
    <location>
        <begin position="55"/>
        <end position="79"/>
    </location>
</feature>
<keyword evidence="4" id="KW-1185">Reference proteome</keyword>
<dbReference type="OrthoDB" id="3748887at2"/>
<organism evidence="3 4">
    <name type="scientific">Streptomyces bungoensis</name>
    <dbReference type="NCBI Taxonomy" id="285568"/>
    <lineage>
        <taxon>Bacteria</taxon>
        <taxon>Bacillati</taxon>
        <taxon>Actinomycetota</taxon>
        <taxon>Actinomycetes</taxon>
        <taxon>Kitasatosporales</taxon>
        <taxon>Streptomycetaceae</taxon>
        <taxon>Streptomyces</taxon>
    </lineage>
</organism>
<evidence type="ECO:0000256" key="1">
    <source>
        <dbReference type="SAM" id="Phobius"/>
    </source>
</evidence>
<sequence length="88" mass="9695">MYWYHGPGAWGWLAMAIGMLVFWAVIIVVGVLLFRALSRPGSSTPTAAPGPPPAEQLLGERFARGEIDEDEYRRRLTVLRDHTGGGKT</sequence>